<dbReference type="Gene3D" id="6.10.150.10">
    <property type="match status" value="1"/>
</dbReference>
<evidence type="ECO:0000256" key="1">
    <source>
        <dbReference type="ARBA" id="ARBA00004123"/>
    </source>
</evidence>
<keyword evidence="7" id="KW-1133">Transmembrane helix</keyword>
<dbReference type="Pfam" id="PF02755">
    <property type="entry name" value="RPEL"/>
    <property type="match status" value="1"/>
</dbReference>
<dbReference type="EMBL" id="QCYY01001408">
    <property type="protein sequence ID" value="ROT78247.1"/>
    <property type="molecule type" value="Genomic_DNA"/>
</dbReference>
<dbReference type="PROSITE" id="PS51073">
    <property type="entry name" value="RPEL"/>
    <property type="match status" value="2"/>
</dbReference>
<feature type="region of interest" description="Disordered" evidence="6">
    <location>
        <begin position="272"/>
        <end position="300"/>
    </location>
</feature>
<dbReference type="STRING" id="6689.A0A423TP94"/>
<feature type="repeat" description="RPEL" evidence="4">
    <location>
        <begin position="126"/>
        <end position="151"/>
    </location>
</feature>
<feature type="region of interest" description="Disordered" evidence="6">
    <location>
        <begin position="388"/>
        <end position="442"/>
    </location>
</feature>
<gene>
    <name evidence="8" type="ORF">C7M84_003033</name>
</gene>
<evidence type="ECO:0000256" key="7">
    <source>
        <dbReference type="SAM" id="Phobius"/>
    </source>
</evidence>
<keyword evidence="7" id="KW-0812">Transmembrane</keyword>
<feature type="compositionally biased region" description="Polar residues" evidence="6">
    <location>
        <begin position="874"/>
        <end position="887"/>
    </location>
</feature>
<feature type="compositionally biased region" description="Low complexity" evidence="6">
    <location>
        <begin position="340"/>
        <end position="365"/>
    </location>
</feature>
<dbReference type="PANTHER" id="PTHR22793">
    <property type="entry name" value="MYOCARDIN-RELATED TRANSCRIPTION FACTOR-RELATED"/>
    <property type="match status" value="1"/>
</dbReference>
<keyword evidence="9" id="KW-1185">Reference proteome</keyword>
<dbReference type="Gene3D" id="6.10.140.2040">
    <property type="match status" value="1"/>
</dbReference>
<feature type="region of interest" description="Disordered" evidence="6">
    <location>
        <begin position="340"/>
        <end position="372"/>
    </location>
</feature>
<evidence type="ECO:0000256" key="4">
    <source>
        <dbReference type="PROSITE-ProRule" id="PRU00401"/>
    </source>
</evidence>
<dbReference type="GO" id="GO:0003713">
    <property type="term" value="F:transcription coactivator activity"/>
    <property type="evidence" value="ECO:0007669"/>
    <property type="project" value="TreeGrafter"/>
</dbReference>
<organism evidence="8 9">
    <name type="scientific">Penaeus vannamei</name>
    <name type="common">Whiteleg shrimp</name>
    <name type="synonym">Litopenaeus vannamei</name>
    <dbReference type="NCBI Taxonomy" id="6689"/>
    <lineage>
        <taxon>Eukaryota</taxon>
        <taxon>Metazoa</taxon>
        <taxon>Ecdysozoa</taxon>
        <taxon>Arthropoda</taxon>
        <taxon>Crustacea</taxon>
        <taxon>Multicrustacea</taxon>
        <taxon>Malacostraca</taxon>
        <taxon>Eumalacostraca</taxon>
        <taxon>Eucarida</taxon>
        <taxon>Decapoda</taxon>
        <taxon>Dendrobranchiata</taxon>
        <taxon>Penaeoidea</taxon>
        <taxon>Penaeidae</taxon>
        <taxon>Penaeus</taxon>
    </lineage>
</organism>
<evidence type="ECO:0000256" key="3">
    <source>
        <dbReference type="ARBA" id="ARBA00023242"/>
    </source>
</evidence>
<reference evidence="8 9" key="2">
    <citation type="submission" date="2019-01" db="EMBL/GenBank/DDBJ databases">
        <title>The decoding of complex shrimp genome reveals the adaptation for benthos swimmer, frequently molting mechanism and breeding impact on genome.</title>
        <authorList>
            <person name="Sun Y."/>
            <person name="Gao Y."/>
            <person name="Yu Y."/>
        </authorList>
    </citation>
    <scope>NUCLEOTIDE SEQUENCE [LARGE SCALE GENOMIC DNA]</scope>
    <source>
        <tissue evidence="8">Muscle</tissue>
    </source>
</reference>
<feature type="region of interest" description="Disordered" evidence="6">
    <location>
        <begin position="865"/>
        <end position="887"/>
    </location>
</feature>
<dbReference type="GO" id="GO:0005634">
    <property type="term" value="C:nucleus"/>
    <property type="evidence" value="ECO:0007669"/>
    <property type="project" value="UniProtKB-SubCell"/>
</dbReference>
<dbReference type="InterPro" id="IPR004018">
    <property type="entry name" value="RPEL_repeat"/>
</dbReference>
<evidence type="ECO:0000313" key="8">
    <source>
        <dbReference type="EMBL" id="ROT78247.1"/>
    </source>
</evidence>
<evidence type="ECO:0000256" key="6">
    <source>
        <dbReference type="SAM" id="MobiDB-lite"/>
    </source>
</evidence>
<evidence type="ECO:0000256" key="2">
    <source>
        <dbReference type="ARBA" id="ARBA00022737"/>
    </source>
</evidence>
<feature type="transmembrane region" description="Helical" evidence="7">
    <location>
        <begin position="12"/>
        <end position="39"/>
    </location>
</feature>
<evidence type="ECO:0000256" key="5">
    <source>
        <dbReference type="SAM" id="Coils"/>
    </source>
</evidence>
<comment type="subcellular location">
    <subcellularLocation>
        <location evidence="1">Nucleus</location>
    </subcellularLocation>
</comment>
<keyword evidence="3" id="KW-0539">Nucleus</keyword>
<feature type="coiled-coil region" evidence="5">
    <location>
        <begin position="656"/>
        <end position="699"/>
    </location>
</feature>
<evidence type="ECO:0000313" key="9">
    <source>
        <dbReference type="Proteomes" id="UP000283509"/>
    </source>
</evidence>
<dbReference type="AlphaFoldDB" id="A0A423TP94"/>
<dbReference type="GO" id="GO:0045944">
    <property type="term" value="P:positive regulation of transcription by RNA polymerase II"/>
    <property type="evidence" value="ECO:0007669"/>
    <property type="project" value="TreeGrafter"/>
</dbReference>
<keyword evidence="7" id="KW-0472">Membrane</keyword>
<dbReference type="InterPro" id="IPR043451">
    <property type="entry name" value="Myocardin-like"/>
</dbReference>
<keyword evidence="5" id="KW-0175">Coiled coil</keyword>
<reference evidence="8 9" key="1">
    <citation type="submission" date="2018-04" db="EMBL/GenBank/DDBJ databases">
        <authorList>
            <person name="Zhang X."/>
            <person name="Yuan J."/>
            <person name="Li F."/>
            <person name="Xiang J."/>
        </authorList>
    </citation>
    <scope>NUCLEOTIDE SEQUENCE [LARGE SCALE GENOMIC DNA]</scope>
    <source>
        <tissue evidence="8">Muscle</tissue>
    </source>
</reference>
<protein>
    <submittedName>
        <fullName evidence="8">Putative MKL/myocardin-like protein 1</fullName>
    </submittedName>
</protein>
<name>A0A423TP94_PENVA</name>
<keyword evidence="2" id="KW-0677">Repeat</keyword>
<sequence length="1001" mass="108858">MAETDAERGAASIPWCTAVYLIVPFPLPCLLPLLTFFLLPPECGTKLVVGGTETVYWAVQLDADLLETIAAIYPHWFKDCNLNDLSKMADSSSGGGSQPPFIPLSPPKCEVDDSPLQGKMLNKNKESLKVKLMLRRPREDLVSRGVIPPMNTPAAFYEQRQKLDMAKKHDILKQKMQRRPDREELVRQHILEDAPGNIDPSLVEKQKQLKRARIADAISDHLCQRPGPLELVRANILHTSEDLEKAVKEGQLMFKSTSEGEPRKHPSLYVQFEDESSSEGGMSPDQSEAGSATGVREHMSPSPVLLETTSAPATTAVIPPPPPPVAPTVTAAPATCATDLAAPSPSLTSTTSSLSPLSSLASPQHPLLPSPQAPALTQTLFVTRTPLPHALTTPPQQNSAPGKDQSKSRKKSKGKTQPKARTIKFHEYKGPPSAVKRESSTSSSETSYDILLQQQQLFLQCQLELKQKYPQIILPAALKPSNNDSTSSSLPSVIKVAPTPPPLPSSTVASGLTLSQGDGKGHITRTDTSGSTVLSVAHLLQEHSSTPTPTQSAFNYTDDSSVQGLLEGPMDFRDDSVSSPAYSHISTSSTRPPSVAPMDVDFDSAMDTNDFPPLTPASTIPVASVLLSPIIQTVNTALNQTVTARQPTPQATAAPTVMSNESMANLQRRIEELQRELHHTQMQLRLQQQQNIIKAQEQQCKPKIQENGLIQQQPQQLELNNHDLGNGEVKVKSENVWDQLLSSPNPHTNEQPKTQRSGSISSQNGITINAHQRTASLPNVSGIIITSTSENTANNNNNNNNNLNRTTTESQFVLKPPPNYDEATKQLKGTLISNKTPVTGQNRKPSVKSQAVDDVLEILIKNGELPPSAAQDPHTPTQIKCSRTGPTFTSSSVTSGLNSHSLFADLVMEGPNQPGLELPLDLDLPVLEGMELGTLEHTLDHNNIPQDLLISHRPEEPFITVGPTMDVKMEDHLDLFNLEEMDLKAHDVTSGLSWDRIDFTA</sequence>
<feature type="compositionally biased region" description="Basic and acidic residues" evidence="6">
    <location>
        <begin position="424"/>
        <end position="439"/>
    </location>
</feature>
<dbReference type="Proteomes" id="UP000283509">
    <property type="component" value="Unassembled WGS sequence"/>
</dbReference>
<comment type="caution">
    <text evidence="8">The sequence shown here is derived from an EMBL/GenBank/DDBJ whole genome shotgun (WGS) entry which is preliminary data.</text>
</comment>
<feature type="compositionally biased region" description="Polar residues" evidence="6">
    <location>
        <begin position="278"/>
        <end position="290"/>
    </location>
</feature>
<dbReference type="SMART" id="SM00707">
    <property type="entry name" value="RPEL"/>
    <property type="match status" value="3"/>
</dbReference>
<dbReference type="OrthoDB" id="197676at2759"/>
<feature type="region of interest" description="Disordered" evidence="6">
    <location>
        <begin position="740"/>
        <end position="762"/>
    </location>
</feature>
<dbReference type="PANTHER" id="PTHR22793:SF12">
    <property type="entry name" value="MYOCARDIN-RELATED TRANSCRIPTION FACTOR, ISOFORM H"/>
    <property type="match status" value="1"/>
</dbReference>
<accession>A0A423TP94</accession>
<feature type="compositionally biased region" description="Basic residues" evidence="6">
    <location>
        <begin position="408"/>
        <end position="423"/>
    </location>
</feature>
<feature type="repeat" description="RPEL" evidence="4">
    <location>
        <begin position="170"/>
        <end position="195"/>
    </location>
</feature>
<proteinExistence type="predicted"/>